<protein>
    <recommendedName>
        <fullName evidence="2">Hedgehog/Intein (Hint) domain-containing protein</fullName>
    </recommendedName>
</protein>
<feature type="compositionally biased region" description="Pro residues" evidence="1">
    <location>
        <begin position="1"/>
        <end position="13"/>
    </location>
</feature>
<evidence type="ECO:0000313" key="3">
    <source>
        <dbReference type="EMBL" id="SMX24594.1"/>
    </source>
</evidence>
<gene>
    <name evidence="3" type="ORF">BOA8489_02720</name>
</gene>
<dbReference type="OrthoDB" id="6305173at2"/>
<dbReference type="Proteomes" id="UP000201838">
    <property type="component" value="Unassembled WGS sequence"/>
</dbReference>
<dbReference type="EMBL" id="FXXQ01000009">
    <property type="protein sequence ID" value="SMX24594.1"/>
    <property type="molecule type" value="Genomic_DNA"/>
</dbReference>
<dbReference type="RefSeq" id="WP_093974613.1">
    <property type="nucleotide sequence ID" value="NZ_FXXQ01000009.1"/>
</dbReference>
<evidence type="ECO:0000259" key="2">
    <source>
        <dbReference type="Pfam" id="PF13403"/>
    </source>
</evidence>
<proteinExistence type="predicted"/>
<reference evidence="3 4" key="1">
    <citation type="submission" date="2017-05" db="EMBL/GenBank/DDBJ databases">
        <authorList>
            <person name="Song R."/>
            <person name="Chenine A.L."/>
            <person name="Ruprecht R.M."/>
        </authorList>
    </citation>
    <scope>NUCLEOTIDE SEQUENCE [LARGE SCALE GENOMIC DNA]</scope>
    <source>
        <strain evidence="3 4">CECT 8489</strain>
    </source>
</reference>
<keyword evidence="4" id="KW-1185">Reference proteome</keyword>
<feature type="region of interest" description="Disordered" evidence="1">
    <location>
        <begin position="1"/>
        <end position="22"/>
    </location>
</feature>
<feature type="domain" description="Hedgehog/Intein (Hint)" evidence="2">
    <location>
        <begin position="76"/>
        <end position="222"/>
    </location>
</feature>
<organism evidence="3 4">
    <name type="scientific">Boseongicola aestuarii</name>
    <dbReference type="NCBI Taxonomy" id="1470561"/>
    <lineage>
        <taxon>Bacteria</taxon>
        <taxon>Pseudomonadati</taxon>
        <taxon>Pseudomonadota</taxon>
        <taxon>Alphaproteobacteria</taxon>
        <taxon>Rhodobacterales</taxon>
        <taxon>Paracoccaceae</taxon>
        <taxon>Boseongicola</taxon>
    </lineage>
</organism>
<dbReference type="Pfam" id="PF13403">
    <property type="entry name" value="Hint_2"/>
    <property type="match status" value="1"/>
</dbReference>
<sequence>MSYTPPTLPPFPGETPTRRVHSEARWTARRITRPRSQSLSTKLTRRFEVEWLAENGIQSAVRVAPALPVFEQAFGAFAHGILVQTTQGPVAVEDLAPGTMLECAGGHTAQLLWKGAITLVPGAPSMSELPDRLYRVMPDAFGLGRPSQDQTFGPHARRFNRDPKVRAALGADTALVPLSAAADGMSVIEVNPVAATRVYHLACEKHETIFAAGMEVETYHPGPDAALSLSDEMMQHFLMFFPYIRNIRDFGRLTAPRISAAELAAIG</sequence>
<evidence type="ECO:0000313" key="4">
    <source>
        <dbReference type="Proteomes" id="UP000201838"/>
    </source>
</evidence>
<accession>A0A238J3V2</accession>
<name>A0A238J3V2_9RHOB</name>
<dbReference type="InterPro" id="IPR028992">
    <property type="entry name" value="Hedgehog/Intein_dom"/>
</dbReference>
<evidence type="ECO:0000256" key="1">
    <source>
        <dbReference type="SAM" id="MobiDB-lite"/>
    </source>
</evidence>
<dbReference type="AlphaFoldDB" id="A0A238J3V2"/>